<dbReference type="Proteomes" id="UP001178507">
    <property type="component" value="Unassembled WGS sequence"/>
</dbReference>
<evidence type="ECO:0000256" key="5">
    <source>
        <dbReference type="PROSITE-ProRule" id="PRU00277"/>
    </source>
</evidence>
<dbReference type="InterPro" id="IPR001179">
    <property type="entry name" value="PPIase_FKBP_dom"/>
</dbReference>
<dbReference type="HAMAP" id="MF_01401">
    <property type="entry name" value="MsrA"/>
    <property type="match status" value="1"/>
</dbReference>
<dbReference type="InterPro" id="IPR050162">
    <property type="entry name" value="MsrA_MetSO_reductase"/>
</dbReference>
<dbReference type="SUPFAM" id="SSF54534">
    <property type="entry name" value="FKBP-like"/>
    <property type="match status" value="1"/>
</dbReference>
<dbReference type="PANTHER" id="PTHR42799:SF2">
    <property type="entry name" value="MITOCHONDRIAL PEPTIDE METHIONINE SULFOXIDE REDUCTASE"/>
    <property type="match status" value="1"/>
</dbReference>
<dbReference type="InterPro" id="IPR036509">
    <property type="entry name" value="Met_Sox_Rdtase_MsrA_sf"/>
</dbReference>
<comment type="caution">
    <text evidence="7">The sequence shown here is derived from an EMBL/GenBank/DDBJ whole genome shotgun (WGS) entry which is preliminary data.</text>
</comment>
<comment type="similarity">
    <text evidence="1">Belongs to the MsrA Met sulfoxide reductase family.</text>
</comment>
<organism evidence="7 8">
    <name type="scientific">Effrenium voratum</name>
    <dbReference type="NCBI Taxonomy" id="2562239"/>
    <lineage>
        <taxon>Eukaryota</taxon>
        <taxon>Sar</taxon>
        <taxon>Alveolata</taxon>
        <taxon>Dinophyceae</taxon>
        <taxon>Suessiales</taxon>
        <taxon>Symbiodiniaceae</taxon>
        <taxon>Effrenium</taxon>
    </lineage>
</organism>
<dbReference type="NCBIfam" id="TIGR00401">
    <property type="entry name" value="msrA"/>
    <property type="match status" value="1"/>
</dbReference>
<dbReference type="Pfam" id="PF00254">
    <property type="entry name" value="FKBP_C"/>
    <property type="match status" value="1"/>
</dbReference>
<evidence type="ECO:0000313" key="8">
    <source>
        <dbReference type="Proteomes" id="UP001178507"/>
    </source>
</evidence>
<evidence type="ECO:0000256" key="1">
    <source>
        <dbReference type="ARBA" id="ARBA00005591"/>
    </source>
</evidence>
<accession>A0AA36I8Q7</accession>
<keyword evidence="2" id="KW-0560">Oxidoreductase</keyword>
<gene>
    <name evidence="7" type="ORF">EVOR1521_LOCUS10381</name>
</gene>
<evidence type="ECO:0000256" key="2">
    <source>
        <dbReference type="ARBA" id="ARBA00023002"/>
    </source>
</evidence>
<protein>
    <recommendedName>
        <fullName evidence="5">peptidylprolyl isomerase</fullName>
        <ecNumber evidence="5">5.2.1.8</ecNumber>
    </recommendedName>
</protein>
<dbReference type="Gene3D" id="3.30.1060.10">
    <property type="entry name" value="Peptide methionine sulphoxide reductase MsrA"/>
    <property type="match status" value="1"/>
</dbReference>
<dbReference type="EC" id="5.2.1.8" evidence="5"/>
<dbReference type="GO" id="GO:0008113">
    <property type="term" value="F:peptide-methionine (S)-S-oxide reductase activity"/>
    <property type="evidence" value="ECO:0007669"/>
    <property type="project" value="UniProtKB-EC"/>
</dbReference>
<name>A0AA36I8Q7_9DINO</name>
<sequence length="392" mass="41704">MTAMQCATAWRGLALRPWQGQALSQARLYRYSARPTGATGCQAPLASLAAATIGCTAGLRRNLAMAAGDEQRVAADGDAVLINYTGKLKDGTVFDSTAGRSPLTFTLGSGQVIPGFEEAVRGLKPGDETEVSIPPEKAYGERNEALVMTVPADKAPQGLEEGMSVELGTTGARKIPAMVTQIAADGTVTIDANPPLAGQTLNFKIGFVEFKELLAPSTPPAGKEFATFAAGCFWGVEIAFQRAPGVTGTSVGYAQGQSEKPTYEEVCTGSSGHTEAVRVVYDPSAVSFEQLLETFWERVGKNATTLNRAGNDEGTQYRSGIYYHNDEQKAAAEASIKSLEERLGEKVVTEVEAAAPFWLAEEVHQQYLAKGGRFGQPQSVEKGSKEEIRCYG</sequence>
<comment type="catalytic activity">
    <reaction evidence="3">
        <text>L-methionyl-[protein] + [thioredoxin]-disulfide + H2O = L-methionyl-(S)-S-oxide-[protein] + [thioredoxin]-dithiol</text>
        <dbReference type="Rhea" id="RHEA:14217"/>
        <dbReference type="Rhea" id="RHEA-COMP:10698"/>
        <dbReference type="Rhea" id="RHEA-COMP:10700"/>
        <dbReference type="Rhea" id="RHEA-COMP:12313"/>
        <dbReference type="Rhea" id="RHEA-COMP:12315"/>
        <dbReference type="ChEBI" id="CHEBI:15377"/>
        <dbReference type="ChEBI" id="CHEBI:16044"/>
        <dbReference type="ChEBI" id="CHEBI:29950"/>
        <dbReference type="ChEBI" id="CHEBI:44120"/>
        <dbReference type="ChEBI" id="CHEBI:50058"/>
        <dbReference type="EC" id="1.8.4.11"/>
    </reaction>
</comment>
<comment type="catalytic activity">
    <reaction evidence="5">
        <text>[protein]-peptidylproline (omega=180) = [protein]-peptidylproline (omega=0)</text>
        <dbReference type="Rhea" id="RHEA:16237"/>
        <dbReference type="Rhea" id="RHEA-COMP:10747"/>
        <dbReference type="Rhea" id="RHEA-COMP:10748"/>
        <dbReference type="ChEBI" id="CHEBI:83833"/>
        <dbReference type="ChEBI" id="CHEBI:83834"/>
        <dbReference type="EC" id="5.2.1.8"/>
    </reaction>
</comment>
<dbReference type="GO" id="GO:0034599">
    <property type="term" value="P:cellular response to oxidative stress"/>
    <property type="evidence" value="ECO:0007669"/>
    <property type="project" value="TreeGrafter"/>
</dbReference>
<dbReference type="EMBL" id="CAUJNA010000995">
    <property type="protein sequence ID" value="CAJ1383203.1"/>
    <property type="molecule type" value="Genomic_DNA"/>
</dbReference>
<dbReference type="PROSITE" id="PS50059">
    <property type="entry name" value="FKBP_PPIASE"/>
    <property type="match status" value="1"/>
</dbReference>
<dbReference type="Pfam" id="PF01625">
    <property type="entry name" value="PMSR"/>
    <property type="match status" value="1"/>
</dbReference>
<feature type="domain" description="PPIase FKBP-type" evidence="6">
    <location>
        <begin position="77"/>
        <end position="153"/>
    </location>
</feature>
<dbReference type="Gene3D" id="3.10.50.40">
    <property type="match status" value="1"/>
</dbReference>
<evidence type="ECO:0000256" key="3">
    <source>
        <dbReference type="ARBA" id="ARBA00047806"/>
    </source>
</evidence>
<evidence type="ECO:0000256" key="4">
    <source>
        <dbReference type="ARBA" id="ARBA00048782"/>
    </source>
</evidence>
<dbReference type="PANTHER" id="PTHR42799">
    <property type="entry name" value="MITOCHONDRIAL PEPTIDE METHIONINE SULFOXIDE REDUCTASE"/>
    <property type="match status" value="1"/>
</dbReference>
<comment type="catalytic activity">
    <reaction evidence="4">
        <text>[thioredoxin]-disulfide + L-methionine + H2O = L-methionine (S)-S-oxide + [thioredoxin]-dithiol</text>
        <dbReference type="Rhea" id="RHEA:19993"/>
        <dbReference type="Rhea" id="RHEA-COMP:10698"/>
        <dbReference type="Rhea" id="RHEA-COMP:10700"/>
        <dbReference type="ChEBI" id="CHEBI:15377"/>
        <dbReference type="ChEBI" id="CHEBI:29950"/>
        <dbReference type="ChEBI" id="CHEBI:50058"/>
        <dbReference type="ChEBI" id="CHEBI:57844"/>
        <dbReference type="ChEBI" id="CHEBI:58772"/>
        <dbReference type="EC" id="1.8.4.11"/>
    </reaction>
</comment>
<keyword evidence="8" id="KW-1185">Reference proteome</keyword>
<evidence type="ECO:0000313" key="7">
    <source>
        <dbReference type="EMBL" id="CAJ1383203.1"/>
    </source>
</evidence>
<keyword evidence="5" id="KW-0697">Rotamase</keyword>
<dbReference type="GO" id="GO:0005737">
    <property type="term" value="C:cytoplasm"/>
    <property type="evidence" value="ECO:0007669"/>
    <property type="project" value="TreeGrafter"/>
</dbReference>
<keyword evidence="5" id="KW-0413">Isomerase</keyword>
<dbReference type="FunFam" id="3.30.1060.10:FF:000002">
    <property type="entry name" value="Peptide methionine sulfoxide reductase"/>
    <property type="match status" value="1"/>
</dbReference>
<dbReference type="InterPro" id="IPR002569">
    <property type="entry name" value="Met_Sox_Rdtase_MsrA_dom"/>
</dbReference>
<dbReference type="GO" id="GO:0003755">
    <property type="term" value="F:peptidyl-prolyl cis-trans isomerase activity"/>
    <property type="evidence" value="ECO:0007669"/>
    <property type="project" value="UniProtKB-KW"/>
</dbReference>
<evidence type="ECO:0000259" key="6">
    <source>
        <dbReference type="PROSITE" id="PS50059"/>
    </source>
</evidence>
<reference evidence="7" key="1">
    <citation type="submission" date="2023-08" db="EMBL/GenBank/DDBJ databases">
        <authorList>
            <person name="Chen Y."/>
            <person name="Shah S."/>
            <person name="Dougan E. K."/>
            <person name="Thang M."/>
            <person name="Chan C."/>
        </authorList>
    </citation>
    <scope>NUCLEOTIDE SEQUENCE</scope>
</reference>
<dbReference type="InterPro" id="IPR046357">
    <property type="entry name" value="PPIase_dom_sf"/>
</dbReference>
<dbReference type="SUPFAM" id="SSF55068">
    <property type="entry name" value="Peptide methionine sulfoxide reductase"/>
    <property type="match status" value="1"/>
</dbReference>
<proteinExistence type="inferred from homology"/>
<dbReference type="AlphaFoldDB" id="A0AA36I8Q7"/>